<evidence type="ECO:0000313" key="1">
    <source>
        <dbReference type="EMBL" id="KAH0459859.1"/>
    </source>
</evidence>
<comment type="caution">
    <text evidence="1">The sequence shown here is derived from an EMBL/GenBank/DDBJ whole genome shotgun (WGS) entry which is preliminary data.</text>
</comment>
<accession>A0AAV7GWQ4</accession>
<organism evidence="1 2">
    <name type="scientific">Dendrobium chrysotoxum</name>
    <name type="common">Orchid</name>
    <dbReference type="NCBI Taxonomy" id="161865"/>
    <lineage>
        <taxon>Eukaryota</taxon>
        <taxon>Viridiplantae</taxon>
        <taxon>Streptophyta</taxon>
        <taxon>Embryophyta</taxon>
        <taxon>Tracheophyta</taxon>
        <taxon>Spermatophyta</taxon>
        <taxon>Magnoliopsida</taxon>
        <taxon>Liliopsida</taxon>
        <taxon>Asparagales</taxon>
        <taxon>Orchidaceae</taxon>
        <taxon>Epidendroideae</taxon>
        <taxon>Malaxideae</taxon>
        <taxon>Dendrobiinae</taxon>
        <taxon>Dendrobium</taxon>
    </lineage>
</organism>
<evidence type="ECO:0000313" key="2">
    <source>
        <dbReference type="Proteomes" id="UP000775213"/>
    </source>
</evidence>
<reference evidence="1 2" key="1">
    <citation type="journal article" date="2021" name="Hortic Res">
        <title>Chromosome-scale assembly of the Dendrobium chrysotoxum genome enhances the understanding of orchid evolution.</title>
        <authorList>
            <person name="Zhang Y."/>
            <person name="Zhang G.Q."/>
            <person name="Zhang D."/>
            <person name="Liu X.D."/>
            <person name="Xu X.Y."/>
            <person name="Sun W.H."/>
            <person name="Yu X."/>
            <person name="Zhu X."/>
            <person name="Wang Z.W."/>
            <person name="Zhao X."/>
            <person name="Zhong W.Y."/>
            <person name="Chen H."/>
            <person name="Yin W.L."/>
            <person name="Huang T."/>
            <person name="Niu S.C."/>
            <person name="Liu Z.J."/>
        </authorList>
    </citation>
    <scope>NUCLEOTIDE SEQUENCE [LARGE SCALE GENOMIC DNA]</scope>
    <source>
        <strain evidence="1">Lindl</strain>
    </source>
</reference>
<protein>
    <submittedName>
        <fullName evidence="1">Uncharacterized protein</fullName>
    </submittedName>
</protein>
<keyword evidence="2" id="KW-1185">Reference proteome</keyword>
<dbReference type="EMBL" id="JAGFBR010000010">
    <property type="protein sequence ID" value="KAH0459859.1"/>
    <property type="molecule type" value="Genomic_DNA"/>
</dbReference>
<dbReference type="Proteomes" id="UP000775213">
    <property type="component" value="Unassembled WGS sequence"/>
</dbReference>
<proteinExistence type="predicted"/>
<gene>
    <name evidence="1" type="ORF">IEQ34_010522</name>
</gene>
<name>A0AAV7GWQ4_DENCH</name>
<dbReference type="AlphaFoldDB" id="A0AAV7GWQ4"/>
<sequence length="64" mass="7138">MLSQFLDEIIAVLFLKLFTSMHHCSSPTGMVALLLFHLEGEKKITLKINTFAYKPSGGANAIWN</sequence>